<evidence type="ECO:0000313" key="1">
    <source>
        <dbReference type="EMBL" id="PYF77170.1"/>
    </source>
</evidence>
<dbReference type="RefSeq" id="WP_110827240.1">
    <property type="nucleotide sequence ID" value="NZ_QKLU01000001.1"/>
</dbReference>
<dbReference type="Proteomes" id="UP000248198">
    <property type="component" value="Unassembled WGS sequence"/>
</dbReference>
<protein>
    <submittedName>
        <fullName evidence="1">Uncharacterized protein</fullName>
    </submittedName>
</protein>
<keyword evidence="2" id="KW-1185">Reference proteome</keyword>
<proteinExistence type="predicted"/>
<dbReference type="EMBL" id="QKLU01000001">
    <property type="protein sequence ID" value="PYF77170.1"/>
    <property type="molecule type" value="Genomic_DNA"/>
</dbReference>
<organism evidence="1 2">
    <name type="scientific">Pedobacter nutrimenti</name>
    <dbReference type="NCBI Taxonomy" id="1241337"/>
    <lineage>
        <taxon>Bacteria</taxon>
        <taxon>Pseudomonadati</taxon>
        <taxon>Bacteroidota</taxon>
        <taxon>Sphingobacteriia</taxon>
        <taxon>Sphingobacteriales</taxon>
        <taxon>Sphingobacteriaceae</taxon>
        <taxon>Pedobacter</taxon>
    </lineage>
</organism>
<evidence type="ECO:0000313" key="2">
    <source>
        <dbReference type="Proteomes" id="UP000248198"/>
    </source>
</evidence>
<gene>
    <name evidence="1" type="ORF">B0O44_101650</name>
</gene>
<comment type="caution">
    <text evidence="1">The sequence shown here is derived from an EMBL/GenBank/DDBJ whole genome shotgun (WGS) entry which is preliminary data.</text>
</comment>
<sequence>MNLMEDIDPAVPTSEWLGLFKNEKEQSNGTAALHNDLITLFVNDAMLRLSGDYEDEIEEELETDQVPKENVVALETAKKATDELMKWLQSKFPTRL</sequence>
<dbReference type="AlphaFoldDB" id="A0A318UNQ6"/>
<name>A0A318UNQ6_9SPHI</name>
<accession>A0A318UNQ6</accession>
<reference evidence="1 2" key="1">
    <citation type="submission" date="2018-06" db="EMBL/GenBank/DDBJ databases">
        <title>Genomic Encyclopedia of Archaeal and Bacterial Type Strains, Phase II (KMG-II): from individual species to whole genera.</title>
        <authorList>
            <person name="Goeker M."/>
        </authorList>
    </citation>
    <scope>NUCLEOTIDE SEQUENCE [LARGE SCALE GENOMIC DNA]</scope>
    <source>
        <strain evidence="1 2">DSM 27372</strain>
    </source>
</reference>